<dbReference type="SUPFAM" id="SSF51735">
    <property type="entry name" value="NAD(P)-binding Rossmann-fold domains"/>
    <property type="match status" value="1"/>
</dbReference>
<dbReference type="SUPFAM" id="SSF52317">
    <property type="entry name" value="Class I glutamine amidotransferase-like"/>
    <property type="match status" value="1"/>
</dbReference>
<dbReference type="InterPro" id="IPR000683">
    <property type="entry name" value="Gfo/Idh/MocA-like_OxRdtase_N"/>
</dbReference>
<dbReference type="Gene3D" id="3.30.360.10">
    <property type="entry name" value="Dihydrodipicolinate Reductase, domain 2"/>
    <property type="match status" value="1"/>
</dbReference>
<dbReference type="InterPro" id="IPR029062">
    <property type="entry name" value="Class_I_gatase-like"/>
</dbReference>
<feature type="domain" description="Gal80p-like C-terminal" evidence="2">
    <location>
        <begin position="145"/>
        <end position="290"/>
    </location>
</feature>
<dbReference type="Pfam" id="PF01408">
    <property type="entry name" value="GFO_IDH_MocA"/>
    <property type="match status" value="1"/>
</dbReference>
<dbReference type="OrthoDB" id="64915at2759"/>
<keyword evidence="4" id="KW-1185">Reference proteome</keyword>
<sequence length="456" mass="48998">MAPIRVGIIGLSAKEAVMGPGAWASIAILPSFQNSPDYEIAALCNSSAEAARRSIEMHKLPSTTKAYGDVEQLASDPDVELVVVSVVVTKHLAVTLPAIAHKKQVFVEWPLGASAQEAEQLTQLAKSNGLKTIVGLQRRADALTLKLKEIVQSGEIGDIRSTSVVGALPHFPPGFWVEGTEYYHDIKSGGNAFHIIFGHFLDSFTNVVGDFDLSTLSSVLKRDVDTVPLYKADRVTVINPAYSKSSPDQILVQGMLQNGATASIAFRTTPVTVSEDGTRWIISGTKGEIEAVLDGGQRKGHSPSKKLTYKTVGGEVQEVTLESGKLPEGVEVSALGLNTALIFDAFARGDTSRYADFQTALKNHVLLEEILKKSGYNDVVTGHYPDPAAVDAVLLTSSIATAYDTDPWVLESAAFVWQVYERHPGVRIFGTCFGHQLESGGCESCRLLERGAACLE</sequence>
<dbReference type="SUPFAM" id="SSF55347">
    <property type="entry name" value="Glyceraldehyde-3-phosphate dehydrogenase-like, C-terminal domain"/>
    <property type="match status" value="1"/>
</dbReference>
<organism evidence="3 4">
    <name type="scientific">Colletotrichum orchidophilum</name>
    <dbReference type="NCBI Taxonomy" id="1209926"/>
    <lineage>
        <taxon>Eukaryota</taxon>
        <taxon>Fungi</taxon>
        <taxon>Dikarya</taxon>
        <taxon>Ascomycota</taxon>
        <taxon>Pezizomycotina</taxon>
        <taxon>Sordariomycetes</taxon>
        <taxon>Hypocreomycetidae</taxon>
        <taxon>Glomerellales</taxon>
        <taxon>Glomerellaceae</taxon>
        <taxon>Colletotrichum</taxon>
    </lineage>
</organism>
<dbReference type="InterPro" id="IPR051317">
    <property type="entry name" value="Gfo/Idh/MocA_oxidoreduct"/>
</dbReference>
<evidence type="ECO:0000313" key="4">
    <source>
        <dbReference type="Proteomes" id="UP000176998"/>
    </source>
</evidence>
<dbReference type="PANTHER" id="PTHR43708:SF1">
    <property type="entry name" value="GALACTOSE_LACTOSE METABOLISM REGULATORY PROTEIN GAL80"/>
    <property type="match status" value="1"/>
</dbReference>
<evidence type="ECO:0000259" key="2">
    <source>
        <dbReference type="Pfam" id="PF22685"/>
    </source>
</evidence>
<dbReference type="Gene3D" id="3.40.50.720">
    <property type="entry name" value="NAD(P)-binding Rossmann-like Domain"/>
    <property type="match status" value="1"/>
</dbReference>
<accession>A0A1G4B6Z8</accession>
<dbReference type="InterPro" id="IPR036291">
    <property type="entry name" value="NAD(P)-bd_dom_sf"/>
</dbReference>
<dbReference type="GeneID" id="34560577"/>
<feature type="domain" description="Gfo/Idh/MocA-like oxidoreductase N-terminal" evidence="1">
    <location>
        <begin position="16"/>
        <end position="135"/>
    </location>
</feature>
<dbReference type="Pfam" id="PF22685">
    <property type="entry name" value="Gal80p_C-like"/>
    <property type="match status" value="1"/>
</dbReference>
<dbReference type="EMBL" id="MJBS01000060">
    <property type="protein sequence ID" value="OHE97177.1"/>
    <property type="molecule type" value="Genomic_DNA"/>
</dbReference>
<reference evidence="3 4" key="1">
    <citation type="submission" date="2016-09" db="EMBL/GenBank/DDBJ databases">
        <authorList>
            <person name="Capua I."/>
            <person name="De Benedictis P."/>
            <person name="Joannis T."/>
            <person name="Lombin L.H."/>
            <person name="Cattoli G."/>
        </authorList>
    </citation>
    <scope>NUCLEOTIDE SEQUENCE [LARGE SCALE GENOMIC DNA]</scope>
    <source>
        <strain evidence="3 4">IMI 309357</strain>
    </source>
</reference>
<gene>
    <name evidence="3" type="ORF">CORC01_07431</name>
</gene>
<protein>
    <submittedName>
        <fullName evidence="3">Oxidoreductase family protein</fullName>
    </submittedName>
</protein>
<comment type="caution">
    <text evidence="3">The sequence shown here is derived from an EMBL/GenBank/DDBJ whole genome shotgun (WGS) entry which is preliminary data.</text>
</comment>
<evidence type="ECO:0000313" key="3">
    <source>
        <dbReference type="EMBL" id="OHE97177.1"/>
    </source>
</evidence>
<evidence type="ECO:0000259" key="1">
    <source>
        <dbReference type="Pfam" id="PF01408"/>
    </source>
</evidence>
<dbReference type="PANTHER" id="PTHR43708">
    <property type="entry name" value="CONSERVED EXPRESSED OXIDOREDUCTASE (EUROFUNG)"/>
    <property type="match status" value="1"/>
</dbReference>
<dbReference type="GO" id="GO:0000166">
    <property type="term" value="F:nucleotide binding"/>
    <property type="evidence" value="ECO:0007669"/>
    <property type="project" value="InterPro"/>
</dbReference>
<name>A0A1G4B6Z8_9PEZI</name>
<dbReference type="Proteomes" id="UP000176998">
    <property type="component" value="Unassembled WGS sequence"/>
</dbReference>
<proteinExistence type="predicted"/>
<dbReference type="STRING" id="1209926.A0A1G4B6Z8"/>
<dbReference type="InterPro" id="IPR055080">
    <property type="entry name" value="Gal80p-like_C"/>
</dbReference>
<dbReference type="AlphaFoldDB" id="A0A1G4B6Z8"/>
<dbReference type="RefSeq" id="XP_022474332.1">
    <property type="nucleotide sequence ID" value="XM_022619067.1"/>
</dbReference>